<dbReference type="InterPro" id="IPR000477">
    <property type="entry name" value="RT_dom"/>
</dbReference>
<evidence type="ECO:0000259" key="1">
    <source>
        <dbReference type="PROSITE" id="PS50878"/>
    </source>
</evidence>
<gene>
    <name evidence="2" type="ORF">PVAND_017740</name>
</gene>
<dbReference type="AlphaFoldDB" id="A0A9J6B8X4"/>
<dbReference type="PANTHER" id="PTHR19446">
    <property type="entry name" value="REVERSE TRANSCRIPTASES"/>
    <property type="match status" value="1"/>
</dbReference>
<feature type="domain" description="Reverse transcriptase" evidence="1">
    <location>
        <begin position="1"/>
        <end position="181"/>
    </location>
</feature>
<proteinExistence type="predicted"/>
<accession>A0A9J6B8X4</accession>
<name>A0A9J6B8X4_POLVA</name>
<dbReference type="EMBL" id="JADBJN010000172">
    <property type="protein sequence ID" value="KAG5666086.1"/>
    <property type="molecule type" value="Genomic_DNA"/>
</dbReference>
<keyword evidence="3" id="KW-1185">Reference proteome</keyword>
<dbReference type="Pfam" id="PF00078">
    <property type="entry name" value="RVT_1"/>
    <property type="match status" value="1"/>
</dbReference>
<comment type="caution">
    <text evidence="2">The sequence shown here is derived from an EMBL/GenBank/DDBJ whole genome shotgun (WGS) entry which is preliminary data.</text>
</comment>
<protein>
    <recommendedName>
        <fullName evidence="1">Reverse transcriptase domain-containing protein</fullName>
    </recommendedName>
</protein>
<dbReference type="SUPFAM" id="SSF56672">
    <property type="entry name" value="DNA/RNA polymerases"/>
    <property type="match status" value="1"/>
</dbReference>
<dbReference type="GO" id="GO:0071897">
    <property type="term" value="P:DNA biosynthetic process"/>
    <property type="evidence" value="ECO:0007669"/>
    <property type="project" value="UniProtKB-ARBA"/>
</dbReference>
<dbReference type="PROSITE" id="PS50878">
    <property type="entry name" value="RT_POL"/>
    <property type="match status" value="1"/>
</dbReference>
<evidence type="ECO:0000313" key="3">
    <source>
        <dbReference type="Proteomes" id="UP001107558"/>
    </source>
</evidence>
<sequence>MTAIHKFTQIVESSLNSDEFALACFLDIEGAFDKASFESFRLAADYFGIDPLLSGWILRMLQHRTLTAELRGTSISMRPVKGCPQGGVLSPLIWILIADDLLRELNNSRIPAIGYADDFTLVSRGKFIDTVYSRMSEALRIVKKFTERSGLSVNPSKIGLVLFTRKRKFVTPSLSFEGKTLQLSSSWKLLGLEFDSKLN</sequence>
<dbReference type="InterPro" id="IPR043502">
    <property type="entry name" value="DNA/RNA_pol_sf"/>
</dbReference>
<evidence type="ECO:0000313" key="2">
    <source>
        <dbReference type="EMBL" id="KAG5666086.1"/>
    </source>
</evidence>
<organism evidence="2 3">
    <name type="scientific">Polypedilum vanderplanki</name>
    <name type="common">Sleeping chironomid midge</name>
    <dbReference type="NCBI Taxonomy" id="319348"/>
    <lineage>
        <taxon>Eukaryota</taxon>
        <taxon>Metazoa</taxon>
        <taxon>Ecdysozoa</taxon>
        <taxon>Arthropoda</taxon>
        <taxon>Hexapoda</taxon>
        <taxon>Insecta</taxon>
        <taxon>Pterygota</taxon>
        <taxon>Neoptera</taxon>
        <taxon>Endopterygota</taxon>
        <taxon>Diptera</taxon>
        <taxon>Nematocera</taxon>
        <taxon>Chironomoidea</taxon>
        <taxon>Chironomidae</taxon>
        <taxon>Chironominae</taxon>
        <taxon>Polypedilum</taxon>
        <taxon>Polypedilum</taxon>
    </lineage>
</organism>
<reference evidence="2" key="1">
    <citation type="submission" date="2021-03" db="EMBL/GenBank/DDBJ databases">
        <title>Chromosome level genome of the anhydrobiotic midge Polypedilum vanderplanki.</title>
        <authorList>
            <person name="Yoshida Y."/>
            <person name="Kikawada T."/>
            <person name="Gusev O."/>
        </authorList>
    </citation>
    <scope>NUCLEOTIDE SEQUENCE</scope>
    <source>
        <strain evidence="2">NIAS01</strain>
        <tissue evidence="2">Whole body or cell culture</tissue>
    </source>
</reference>
<dbReference type="OrthoDB" id="7791317at2759"/>
<dbReference type="Proteomes" id="UP001107558">
    <property type="component" value="Unassembled WGS sequence"/>
</dbReference>